<feature type="coiled-coil region" evidence="1">
    <location>
        <begin position="1"/>
        <end position="28"/>
    </location>
</feature>
<evidence type="ECO:0000313" key="3">
    <source>
        <dbReference type="Proteomes" id="UP000295727"/>
    </source>
</evidence>
<proteinExistence type="predicted"/>
<dbReference type="AlphaFoldDB" id="A0A4P7D1W5"/>
<sequence>MDDLNGAYERLQAARARFEKASNALRERPDGDFSELARALEELNLAQKLFADAAAKIVKNSG</sequence>
<dbReference type="EMBL" id="CP038149">
    <property type="protein sequence ID" value="QBR00482.1"/>
    <property type="molecule type" value="Genomic_DNA"/>
</dbReference>
<organism evidence="2 3">
    <name type="scientific">Paraburkholderia pallida</name>
    <dbReference type="NCBI Taxonomy" id="2547399"/>
    <lineage>
        <taxon>Bacteria</taxon>
        <taxon>Pseudomonadati</taxon>
        <taxon>Pseudomonadota</taxon>
        <taxon>Betaproteobacteria</taxon>
        <taxon>Burkholderiales</taxon>
        <taxon>Burkholderiaceae</taxon>
        <taxon>Paraburkholderia</taxon>
    </lineage>
</organism>
<evidence type="ECO:0000313" key="2">
    <source>
        <dbReference type="EMBL" id="QBR00482.1"/>
    </source>
</evidence>
<dbReference type="RefSeq" id="WP_134754165.1">
    <property type="nucleotide sequence ID" value="NZ_CP038149.1"/>
</dbReference>
<protein>
    <submittedName>
        <fullName evidence="2">Uncharacterized protein</fullName>
    </submittedName>
</protein>
<evidence type="ECO:0000256" key="1">
    <source>
        <dbReference type="SAM" id="Coils"/>
    </source>
</evidence>
<reference evidence="2 3" key="1">
    <citation type="submission" date="2019-03" db="EMBL/GenBank/DDBJ databases">
        <title>Paraburkholderia sp. 7MH5, isolated from subtropical forest soil.</title>
        <authorList>
            <person name="Gao Z.-H."/>
            <person name="Qiu L.-H."/>
        </authorList>
    </citation>
    <scope>NUCLEOTIDE SEQUENCE [LARGE SCALE GENOMIC DNA]</scope>
    <source>
        <strain evidence="2 3">7MH5</strain>
    </source>
</reference>
<keyword evidence="3" id="KW-1185">Reference proteome</keyword>
<dbReference type="KEGG" id="ppai:E1956_25950"/>
<accession>A0A4P7D1W5</accession>
<dbReference type="Proteomes" id="UP000295727">
    <property type="component" value="Chromosome 2"/>
</dbReference>
<name>A0A4P7D1W5_9BURK</name>
<keyword evidence="1" id="KW-0175">Coiled coil</keyword>
<gene>
    <name evidence="2" type="ORF">E1956_25950</name>
</gene>